<organism evidence="3 4">
    <name type="scientific">Paenibacillus glycinis</name>
    <dbReference type="NCBI Taxonomy" id="2697035"/>
    <lineage>
        <taxon>Bacteria</taxon>
        <taxon>Bacillati</taxon>
        <taxon>Bacillota</taxon>
        <taxon>Bacilli</taxon>
        <taxon>Bacillales</taxon>
        <taxon>Paenibacillaceae</taxon>
        <taxon>Paenibacillus</taxon>
    </lineage>
</organism>
<protein>
    <submittedName>
        <fullName evidence="3">Uncharacterized protein</fullName>
    </submittedName>
</protein>
<dbReference type="EMBL" id="JAAAMV010000020">
    <property type="protein sequence ID" value="NBD26407.1"/>
    <property type="molecule type" value="Genomic_DNA"/>
</dbReference>
<feature type="chain" id="PRO_5045499778" evidence="2">
    <location>
        <begin position="23"/>
        <end position="239"/>
    </location>
</feature>
<evidence type="ECO:0000313" key="3">
    <source>
        <dbReference type="EMBL" id="NBD26407.1"/>
    </source>
</evidence>
<gene>
    <name evidence="3" type="ORF">GT019_21260</name>
</gene>
<sequence>MRASRIAIYCCLLLAMAGCARSSNRSPEELLSLAVSGLSGVDRYAFQGNAGIGPNSRAAGNPVGFRGTVENHDQVSMRSIDPNTSATAIHPLELLNEIEATAAKTELVPEESDKQRAVLRITADPKKAAAVWAERLRSELAMLEKKVPEGTVARGKGERALNAAARSALQEEWSKELAGSKKQLEVMLSTMQVRSVCKLVIDRKRMLPRSLEQRTDFRYQAGGENRSENRSMNLSFERS</sequence>
<evidence type="ECO:0000256" key="1">
    <source>
        <dbReference type="SAM" id="MobiDB-lite"/>
    </source>
</evidence>
<feature type="region of interest" description="Disordered" evidence="1">
    <location>
        <begin position="218"/>
        <end position="239"/>
    </location>
</feature>
<comment type="caution">
    <text evidence="3">The sequence shown here is derived from an EMBL/GenBank/DDBJ whole genome shotgun (WGS) entry which is preliminary data.</text>
</comment>
<proteinExistence type="predicted"/>
<keyword evidence="4" id="KW-1185">Reference proteome</keyword>
<name>A0ABW9XUP3_9BACL</name>
<dbReference type="PROSITE" id="PS51257">
    <property type="entry name" value="PROKAR_LIPOPROTEIN"/>
    <property type="match status" value="1"/>
</dbReference>
<dbReference type="Proteomes" id="UP000665561">
    <property type="component" value="Unassembled WGS sequence"/>
</dbReference>
<feature type="compositionally biased region" description="Polar residues" evidence="1">
    <location>
        <begin position="230"/>
        <end position="239"/>
    </location>
</feature>
<reference evidence="3 4" key="1">
    <citation type="submission" date="2020-01" db="EMBL/GenBank/DDBJ databases">
        <title>Paenibacillus soybeanensis sp. nov. isolated from the nodules of soybean (Glycine max(L.) Merr).</title>
        <authorList>
            <person name="Wang H."/>
        </authorList>
    </citation>
    <scope>NUCLEOTIDE SEQUENCE [LARGE SCALE GENOMIC DNA]</scope>
    <source>
        <strain evidence="3 4">T1</strain>
    </source>
</reference>
<dbReference type="RefSeq" id="WP_161745203.1">
    <property type="nucleotide sequence ID" value="NZ_JAAAMV010000020.1"/>
</dbReference>
<evidence type="ECO:0000256" key="2">
    <source>
        <dbReference type="SAM" id="SignalP"/>
    </source>
</evidence>
<accession>A0ABW9XUP3</accession>
<evidence type="ECO:0000313" key="4">
    <source>
        <dbReference type="Proteomes" id="UP000665561"/>
    </source>
</evidence>
<feature type="signal peptide" evidence="2">
    <location>
        <begin position="1"/>
        <end position="22"/>
    </location>
</feature>
<keyword evidence="2" id="KW-0732">Signal</keyword>